<gene>
    <name evidence="1" type="ORF">CK503_12795</name>
</gene>
<evidence type="ECO:0000313" key="2">
    <source>
        <dbReference type="Proteomes" id="UP000218831"/>
    </source>
</evidence>
<protein>
    <submittedName>
        <fullName evidence="1">Uncharacterized protein</fullName>
    </submittedName>
</protein>
<dbReference type="AlphaFoldDB" id="A0A2A2G8G4"/>
<name>A0A2A2G8G4_9BACT</name>
<proteinExistence type="predicted"/>
<accession>A0A2A2G8G4</accession>
<comment type="caution">
    <text evidence="1">The sequence shown here is derived from an EMBL/GenBank/DDBJ whole genome shotgun (WGS) entry which is preliminary data.</text>
</comment>
<evidence type="ECO:0000313" key="1">
    <source>
        <dbReference type="EMBL" id="PAU93294.1"/>
    </source>
</evidence>
<dbReference type="EMBL" id="NSKE01000009">
    <property type="protein sequence ID" value="PAU93294.1"/>
    <property type="molecule type" value="Genomic_DNA"/>
</dbReference>
<keyword evidence="2" id="KW-1185">Reference proteome</keyword>
<dbReference type="Proteomes" id="UP000218831">
    <property type="component" value="Unassembled WGS sequence"/>
</dbReference>
<organism evidence="1 2">
    <name type="scientific">Fodinibius salipaludis</name>
    <dbReference type="NCBI Taxonomy" id="2032627"/>
    <lineage>
        <taxon>Bacteria</taxon>
        <taxon>Pseudomonadati</taxon>
        <taxon>Balneolota</taxon>
        <taxon>Balneolia</taxon>
        <taxon>Balneolales</taxon>
        <taxon>Balneolaceae</taxon>
        <taxon>Fodinibius</taxon>
    </lineage>
</organism>
<reference evidence="1 2" key="1">
    <citation type="submission" date="2017-08" db="EMBL/GenBank/DDBJ databases">
        <title>Aliifodinibius alkalisoli sp. nov., isolated from saline alkaline soil.</title>
        <authorList>
            <person name="Liu D."/>
            <person name="Zhang G."/>
        </authorList>
    </citation>
    <scope>NUCLEOTIDE SEQUENCE [LARGE SCALE GENOMIC DNA]</scope>
    <source>
        <strain evidence="1 2">WN023</strain>
    </source>
</reference>
<sequence>MIKRTIGLLFIVMAALTFNSYGQAKITFKVNLTPQLEDSVFIPGRDQIYLKGDVFPLSASRKVYLKDTAPVDSVYETTVNFPSTASGKRLNYNFYIRTPDQTMSEQMKRQLGIGAKDLELNATYFNRFTW</sequence>